<evidence type="ECO:0000313" key="2">
    <source>
        <dbReference type="Proteomes" id="UP000626210"/>
    </source>
</evidence>
<organism evidence="1 2">
    <name type="scientific">Pseudorhodoferax aquiterrae</name>
    <dbReference type="NCBI Taxonomy" id="747304"/>
    <lineage>
        <taxon>Bacteria</taxon>
        <taxon>Pseudomonadati</taxon>
        <taxon>Pseudomonadota</taxon>
        <taxon>Betaproteobacteria</taxon>
        <taxon>Burkholderiales</taxon>
        <taxon>Comamonadaceae</taxon>
    </lineage>
</organism>
<evidence type="ECO:0000313" key="1">
    <source>
        <dbReference type="EMBL" id="GHD00909.1"/>
    </source>
</evidence>
<protein>
    <submittedName>
        <fullName evidence="1">Uncharacterized protein</fullName>
    </submittedName>
</protein>
<sequence>MRTATVTVELSSPQTVDGRPATYQSLWLLARLLHAHAAGQPVRIDDLRGQVSAARTQRMLVSRAFRDFKAWGLAVGWGEDRQRDPRFLNAERRSQGPFWLPEAQARRVQLQVEGRPATPAERAAFLGLPAPLACAGAAPGTPPEAVHLQDAGFWQQLVAAQQAMRQGRWAAQLTAGGTPAPASALQAMRRAAQLAGSDFQRALVTLNEALLWRRIGDDAQARRRVQALARQRLARHVAGHDYLGAMAAIVSAWCDYTARDLPAARAQLQAIARDPAQGALLAHHPQVRFEWSNLWALACRSQALGSAAQAPTQAAAQAEESLQHFGRALAAAFESHSFDAAQHVAANMGMAVWLFERVGLQAGVDRARPRAIQWIAFSEWLSGQAELQGRSAWNAIYLLRIARGACQPPPRCTLAQFRALAPLTPTTLAREAGPLAEVFRGADWPDDWVQVAGQRLAEHRSGARRYPGLQYCGLLLEQAWFAAHAGKLALAAQALAALRESLPQLVPSDRAYFREVWNDGLPAELLALEPPPRRPRAR</sequence>
<accession>A0ABQ3GD45</accession>
<reference evidence="2" key="1">
    <citation type="journal article" date="2019" name="Int. J. Syst. Evol. Microbiol.">
        <title>The Global Catalogue of Microorganisms (GCM) 10K type strain sequencing project: providing services to taxonomists for standard genome sequencing and annotation.</title>
        <authorList>
            <consortium name="The Broad Institute Genomics Platform"/>
            <consortium name="The Broad Institute Genome Sequencing Center for Infectious Disease"/>
            <person name="Wu L."/>
            <person name="Ma J."/>
        </authorList>
    </citation>
    <scope>NUCLEOTIDE SEQUENCE [LARGE SCALE GENOMIC DNA]</scope>
    <source>
        <strain evidence="2">KCTC 23314</strain>
    </source>
</reference>
<dbReference type="EMBL" id="BMYK01000033">
    <property type="protein sequence ID" value="GHD00909.1"/>
    <property type="molecule type" value="Genomic_DNA"/>
</dbReference>
<dbReference type="Proteomes" id="UP000626210">
    <property type="component" value="Unassembled WGS sequence"/>
</dbReference>
<keyword evidence="2" id="KW-1185">Reference proteome</keyword>
<name>A0ABQ3GD45_9BURK</name>
<proteinExistence type="predicted"/>
<dbReference type="RefSeq" id="WP_189690436.1">
    <property type="nucleotide sequence ID" value="NZ_BMYK01000033.1"/>
</dbReference>
<comment type="caution">
    <text evidence="1">The sequence shown here is derived from an EMBL/GenBank/DDBJ whole genome shotgun (WGS) entry which is preliminary data.</text>
</comment>
<gene>
    <name evidence="1" type="ORF">GCM10007320_58840</name>
</gene>